<dbReference type="SMART" id="SM01175">
    <property type="entry name" value="DUF4206"/>
    <property type="match status" value="1"/>
</dbReference>
<gene>
    <name evidence="5" type="primary">LOC108668236</name>
</gene>
<evidence type="ECO:0000256" key="2">
    <source>
        <dbReference type="SAM" id="MobiDB-lite"/>
    </source>
</evidence>
<evidence type="ECO:0000256" key="1">
    <source>
        <dbReference type="ARBA" id="ARBA00023006"/>
    </source>
</evidence>
<dbReference type="InterPro" id="IPR052428">
    <property type="entry name" value="Autophagy_HostDef_Reg"/>
</dbReference>
<dbReference type="Pfam" id="PF13901">
    <property type="entry name" value="RH_dom"/>
    <property type="match status" value="1"/>
</dbReference>
<dbReference type="KEGG" id="hazt:108668236"/>
<dbReference type="GO" id="GO:0006914">
    <property type="term" value="P:autophagy"/>
    <property type="evidence" value="ECO:0007669"/>
    <property type="project" value="UniProtKB-KW"/>
</dbReference>
<dbReference type="InterPro" id="IPR025258">
    <property type="entry name" value="RH_dom"/>
</dbReference>
<feature type="region of interest" description="Disordered" evidence="2">
    <location>
        <begin position="407"/>
        <end position="482"/>
    </location>
</feature>
<dbReference type="Pfam" id="PF21054">
    <property type="entry name" value="RUBC_PIKBD"/>
    <property type="match status" value="2"/>
</dbReference>
<feature type="compositionally biased region" description="Low complexity" evidence="2">
    <location>
        <begin position="368"/>
        <end position="379"/>
    </location>
</feature>
<feature type="region of interest" description="Disordered" evidence="2">
    <location>
        <begin position="837"/>
        <end position="942"/>
    </location>
</feature>
<sequence>MQEFDKLNQMDNYEKPSDKSGKLSLDNIEKLQSLGNMHNECLTELPTNEDKGIVNSDVISLSSVKPPHNSQSDCCRHDISSEGSNTKSTCMEACKALQPRVGGHSRSQSDGCQNIQRDATHWHSLHTQELHTCPPHSTPLGGSLARSLNKLKDVSNSYDHIMGEVSLPSSLIDYSSSASFTERDDTSKLENHSLFGSRFPRPKPGESLISFLSSADHYKKCGALERENAHFYISEALMAAFEKMRFEAECRDAGLMSDFDDDSDEEISNLQKEIRRKRLEKLDRLQYKDVKNSASNSSNSAVGNLPSASTTDYSLYESPRSSTHTESSDPELTPSHEQGVRLMSKNTSTLGRPRRKTLKRSRTRTERLGGSSILSSSGCSGLCDTSTYESSTNDTIDTIDLVTSTHQMPISKKTSDSASQTSNDGSSDNKTLMGPEDASDDHFITGNENYLSKDKESETQADDQTSFSNKSSRITRRNNDSSSSYLLEPIGYGFVSPNTSINKDELPPHIPHHRTAEGIGLHLLQHLGSPQRQLPKASDLQWLVSERDAPQELLPLPDGPLGVKDQVLLRGTSDWAPPREQLILSQLKKLSRSRTMSNQKYRCAGCGQHVSPSLSKHYRLCHYFMRYFCATCHMNQTHVIPAKMLHEWDGKAYPVSCFAHQFLTRLAPEPLLYPSTINPSLYSTSPPLQQFRLYRVQLLYCLPYIYSCSRAAREARLASSFCPDHWRSDGEVVSLQELLNIKTHAGAVVGTSKSPLTPGGSVLLALQYITAKCLDHVSNCQACQGRGFICEVCQDETPIFPFELSTVRVCRDCSACSHYRCPLRRCTRCDLRRHKRTRSYEAKEPHKARSYEAKEPHKARSHEAKEPQKARNCDTRAPQEPPTDVGASKEGQSVAGKTFSHHPDEGSCTEVDGNAPDPTTNRDTRVEVSEERRAGSEDVSTADASTISANSTISSVVGCQGCCSLKLESKFNASSCLSLTCMQEAATVAAAALTDTDVTAGRAVHCNNTATATSHRCKGLASHNCDASSQISTKNCVIHVGADQSPGVKNVNFVAETHVMAPRASDTDDSLGNNTSQSDDRGSYQSVGSGILKGVGTLRPFVSLQGSLYPSERPKRRVLLNNLSFREA</sequence>
<evidence type="ECO:0000313" key="5">
    <source>
        <dbReference type="RefSeq" id="XP_047736220.1"/>
    </source>
</evidence>
<keyword evidence="1" id="KW-0072">Autophagy</keyword>
<dbReference type="AlphaFoldDB" id="A0A979FH06"/>
<evidence type="ECO:0000259" key="3">
    <source>
        <dbReference type="SMART" id="SM01175"/>
    </source>
</evidence>
<accession>A0A979FH06</accession>
<feature type="compositionally biased region" description="Polar residues" evidence="2">
    <location>
        <begin position="462"/>
        <end position="472"/>
    </location>
</feature>
<feature type="compositionally biased region" description="Basic and acidic residues" evidence="2">
    <location>
        <begin position="1"/>
        <end position="21"/>
    </location>
</feature>
<feature type="compositionally biased region" description="Basic and acidic residues" evidence="2">
    <location>
        <begin position="838"/>
        <end position="874"/>
    </location>
</feature>
<feature type="region of interest" description="Disordered" evidence="2">
    <location>
        <begin position="290"/>
        <end position="379"/>
    </location>
</feature>
<dbReference type="GO" id="GO:1901981">
    <property type="term" value="F:phosphatidylinositol phosphate binding"/>
    <property type="evidence" value="ECO:0007669"/>
    <property type="project" value="TreeGrafter"/>
</dbReference>
<feature type="compositionally biased region" description="Polar residues" evidence="2">
    <location>
        <begin position="1070"/>
        <end position="1086"/>
    </location>
</feature>
<reference evidence="5" key="1">
    <citation type="submission" date="2025-08" db="UniProtKB">
        <authorList>
            <consortium name="RefSeq"/>
        </authorList>
    </citation>
    <scope>IDENTIFICATION</scope>
    <source>
        <tissue evidence="5">Whole organism</tissue>
    </source>
</reference>
<protein>
    <submittedName>
        <fullName evidence="5">Uncharacterized protein LOC108668236 isoform X1</fullName>
    </submittedName>
</protein>
<proteinExistence type="predicted"/>
<feature type="region of interest" description="Disordered" evidence="2">
    <location>
        <begin position="1062"/>
        <end position="1086"/>
    </location>
</feature>
<dbReference type="OrthoDB" id="10067503at2759"/>
<evidence type="ECO:0000313" key="4">
    <source>
        <dbReference type="Proteomes" id="UP000694843"/>
    </source>
</evidence>
<dbReference type="OMA" id="TICEIPR"/>
<dbReference type="RefSeq" id="XP_047736220.1">
    <property type="nucleotide sequence ID" value="XM_047880264.1"/>
</dbReference>
<dbReference type="PANTHER" id="PTHR45971">
    <property type="entry name" value="PHOX (PX) DOMAIN-CONTAINING PROTEIN"/>
    <property type="match status" value="1"/>
</dbReference>
<feature type="region of interest" description="Disordered" evidence="2">
    <location>
        <begin position="1"/>
        <end position="25"/>
    </location>
</feature>
<feature type="compositionally biased region" description="Basic residues" evidence="2">
    <location>
        <begin position="352"/>
        <end position="362"/>
    </location>
</feature>
<feature type="compositionally biased region" description="Polar residues" evidence="2">
    <location>
        <begin position="416"/>
        <end position="430"/>
    </location>
</feature>
<dbReference type="Proteomes" id="UP000694843">
    <property type="component" value="Unplaced"/>
</dbReference>
<dbReference type="GeneID" id="108668236"/>
<dbReference type="PANTHER" id="PTHR45971:SF1">
    <property type="entry name" value="RUBICON, ISOFORM A"/>
    <property type="match status" value="1"/>
</dbReference>
<dbReference type="InterPro" id="IPR048569">
    <property type="entry name" value="RUBC_PIKBD"/>
</dbReference>
<organism evidence="4 5">
    <name type="scientific">Hyalella azteca</name>
    <name type="common">Amphipod</name>
    <dbReference type="NCBI Taxonomy" id="294128"/>
    <lineage>
        <taxon>Eukaryota</taxon>
        <taxon>Metazoa</taxon>
        <taxon>Ecdysozoa</taxon>
        <taxon>Arthropoda</taxon>
        <taxon>Crustacea</taxon>
        <taxon>Multicrustacea</taxon>
        <taxon>Malacostraca</taxon>
        <taxon>Eumalacostraca</taxon>
        <taxon>Peracarida</taxon>
        <taxon>Amphipoda</taxon>
        <taxon>Senticaudata</taxon>
        <taxon>Talitrida</taxon>
        <taxon>Talitroidea</taxon>
        <taxon>Hyalellidae</taxon>
        <taxon>Hyalella</taxon>
    </lineage>
</organism>
<feature type="compositionally biased region" description="Basic and acidic residues" evidence="2">
    <location>
        <begin position="920"/>
        <end position="936"/>
    </location>
</feature>
<feature type="compositionally biased region" description="Polar residues" evidence="2">
    <location>
        <begin position="306"/>
        <end position="325"/>
    </location>
</feature>
<dbReference type="CTD" id="31803"/>
<feature type="compositionally biased region" description="Low complexity" evidence="2">
    <location>
        <begin position="292"/>
        <end position="301"/>
    </location>
</feature>
<keyword evidence="4" id="KW-1185">Reference proteome</keyword>
<feature type="domain" description="Rubicon Homology" evidence="3">
    <location>
        <begin position="619"/>
        <end position="837"/>
    </location>
</feature>
<name>A0A979FH06_HYAAZ</name>